<evidence type="ECO:0000313" key="1">
    <source>
        <dbReference type="EnsemblMetazoa" id="G30748.24:cds"/>
    </source>
</evidence>
<accession>A0A8W8LYN6</accession>
<dbReference type="Proteomes" id="UP000005408">
    <property type="component" value="Unassembled WGS sequence"/>
</dbReference>
<organism evidence="1 2">
    <name type="scientific">Magallana gigas</name>
    <name type="common">Pacific oyster</name>
    <name type="synonym">Crassostrea gigas</name>
    <dbReference type="NCBI Taxonomy" id="29159"/>
    <lineage>
        <taxon>Eukaryota</taxon>
        <taxon>Metazoa</taxon>
        <taxon>Spiralia</taxon>
        <taxon>Lophotrochozoa</taxon>
        <taxon>Mollusca</taxon>
        <taxon>Bivalvia</taxon>
        <taxon>Autobranchia</taxon>
        <taxon>Pteriomorphia</taxon>
        <taxon>Ostreida</taxon>
        <taxon>Ostreoidea</taxon>
        <taxon>Ostreidae</taxon>
        <taxon>Magallana</taxon>
    </lineage>
</organism>
<proteinExistence type="predicted"/>
<dbReference type="AlphaFoldDB" id="A0A8W8LYN6"/>
<protein>
    <submittedName>
        <fullName evidence="1">Uncharacterized protein</fullName>
    </submittedName>
</protein>
<name>A0A8W8LYN6_MAGGI</name>
<sequence length="80" mass="9140">MGGVVEWDYAYHLLPHCVLSYGFSPNSLENLYSDIIVGVHKLLHRPTPLSLYCGSRNTLRRLFPSRSQKLAPVLVERDQN</sequence>
<keyword evidence="2" id="KW-1185">Reference proteome</keyword>
<reference evidence="1" key="1">
    <citation type="submission" date="2022-08" db="UniProtKB">
        <authorList>
            <consortium name="EnsemblMetazoa"/>
        </authorList>
    </citation>
    <scope>IDENTIFICATION</scope>
    <source>
        <strain evidence="1">05x7-T-G4-1.051#20</strain>
    </source>
</reference>
<dbReference type="EnsemblMetazoa" id="G30748.24">
    <property type="protein sequence ID" value="G30748.24:cds"/>
    <property type="gene ID" value="G30748"/>
</dbReference>
<evidence type="ECO:0000313" key="2">
    <source>
        <dbReference type="Proteomes" id="UP000005408"/>
    </source>
</evidence>